<feature type="domain" description="HTH CENPB-type" evidence="3">
    <location>
        <begin position="63"/>
        <end position="132"/>
    </location>
</feature>
<dbReference type="GeneID" id="68349304"/>
<dbReference type="InterPro" id="IPR006600">
    <property type="entry name" value="HTH_CenpB_DNA-bd_dom"/>
</dbReference>
<feature type="region of interest" description="Disordered" evidence="2">
    <location>
        <begin position="1"/>
        <end position="50"/>
    </location>
</feature>
<feature type="compositionally biased region" description="Basic and acidic residues" evidence="2">
    <location>
        <begin position="1"/>
        <end position="10"/>
    </location>
</feature>
<dbReference type="GO" id="GO:0003677">
    <property type="term" value="F:DNA binding"/>
    <property type="evidence" value="ECO:0007669"/>
    <property type="project" value="UniProtKB-KW"/>
</dbReference>
<dbReference type="SMART" id="SM00674">
    <property type="entry name" value="CENPB"/>
    <property type="match status" value="1"/>
</dbReference>
<proteinExistence type="predicted"/>
<dbReference type="AlphaFoldDB" id="A0A9P8SLJ4"/>
<keyword evidence="5" id="KW-1185">Reference proteome</keyword>
<sequence length="192" mass="21949">MARQTEHYDGNGRPIGSTRRTGPARRQGLSAGPIQKYPQGCGRIRRPQSTVSDRLRGVIRRRDAQMNNLKLTATEETALVQWILSMDERGMPPTVAYTRRMANLLLSERGKDPVGENWVRKFVGRHGEIKAKYSRRYDYQRAKCEDPQKIQGWYDRVAATKQKWGILDEDVYNFDETGFQMGVAATASPYPV</sequence>
<dbReference type="EMBL" id="JAIZPD010000001">
    <property type="protein sequence ID" value="KAH0967533.1"/>
    <property type="molecule type" value="Genomic_DNA"/>
</dbReference>
<dbReference type="Pfam" id="PF03221">
    <property type="entry name" value="HTH_Tnp_Tc5"/>
    <property type="match status" value="1"/>
</dbReference>
<dbReference type="RefSeq" id="XP_044725046.1">
    <property type="nucleotide sequence ID" value="XM_044858646.1"/>
</dbReference>
<organism evidence="4 5">
    <name type="scientific">Hirsutella rhossiliensis</name>
    <dbReference type="NCBI Taxonomy" id="111463"/>
    <lineage>
        <taxon>Eukaryota</taxon>
        <taxon>Fungi</taxon>
        <taxon>Dikarya</taxon>
        <taxon>Ascomycota</taxon>
        <taxon>Pezizomycotina</taxon>
        <taxon>Sordariomycetes</taxon>
        <taxon>Hypocreomycetidae</taxon>
        <taxon>Hypocreales</taxon>
        <taxon>Ophiocordycipitaceae</taxon>
        <taxon>Hirsutella</taxon>
    </lineage>
</organism>
<dbReference type="Proteomes" id="UP000824596">
    <property type="component" value="Unassembled WGS sequence"/>
</dbReference>
<name>A0A9P8SLJ4_9HYPO</name>
<evidence type="ECO:0000313" key="4">
    <source>
        <dbReference type="EMBL" id="KAH0967533.1"/>
    </source>
</evidence>
<reference evidence="4" key="1">
    <citation type="submission" date="2021-09" db="EMBL/GenBank/DDBJ databases">
        <title>A high-quality genome of the endoparasitic fungus Hirsutella rhossiliensis with a comparison of Hirsutella genomes reveals transposable elements contributing to genome size variation.</title>
        <authorList>
            <person name="Lin R."/>
            <person name="Jiao Y."/>
            <person name="Sun X."/>
            <person name="Ling J."/>
            <person name="Xie B."/>
            <person name="Cheng X."/>
        </authorList>
    </citation>
    <scope>NUCLEOTIDE SEQUENCE</scope>
    <source>
        <strain evidence="4">HR02</strain>
    </source>
</reference>
<evidence type="ECO:0000259" key="3">
    <source>
        <dbReference type="PROSITE" id="PS51253"/>
    </source>
</evidence>
<dbReference type="OrthoDB" id="5231586at2759"/>
<gene>
    <name evidence="4" type="ORF">HRG_00175</name>
</gene>
<evidence type="ECO:0000256" key="2">
    <source>
        <dbReference type="SAM" id="MobiDB-lite"/>
    </source>
</evidence>
<evidence type="ECO:0000256" key="1">
    <source>
        <dbReference type="ARBA" id="ARBA00023125"/>
    </source>
</evidence>
<keyword evidence="1 4" id="KW-0238">DNA-binding</keyword>
<protein>
    <submittedName>
        <fullName evidence="4">Tc5 transposase DNA-binding domain-containing protein</fullName>
    </submittedName>
</protein>
<comment type="caution">
    <text evidence="4">The sequence shown here is derived from an EMBL/GenBank/DDBJ whole genome shotgun (WGS) entry which is preliminary data.</text>
</comment>
<dbReference type="PROSITE" id="PS51253">
    <property type="entry name" value="HTH_CENPB"/>
    <property type="match status" value="1"/>
</dbReference>
<accession>A0A9P8SLJ4</accession>
<evidence type="ECO:0000313" key="5">
    <source>
        <dbReference type="Proteomes" id="UP000824596"/>
    </source>
</evidence>